<evidence type="ECO:0000256" key="2">
    <source>
        <dbReference type="SAM" id="MobiDB-lite"/>
    </source>
</evidence>
<dbReference type="RefSeq" id="WP_132241676.1">
    <property type="nucleotide sequence ID" value="NZ_SLZU01000001.1"/>
</dbReference>
<dbReference type="InterPro" id="IPR058792">
    <property type="entry name" value="Beta-barrel_RND_2"/>
</dbReference>
<dbReference type="PANTHER" id="PTHR30469">
    <property type="entry name" value="MULTIDRUG RESISTANCE PROTEIN MDTA"/>
    <property type="match status" value="1"/>
</dbReference>
<dbReference type="Gene3D" id="2.40.420.20">
    <property type="match status" value="1"/>
</dbReference>
<dbReference type="InterPro" id="IPR006143">
    <property type="entry name" value="RND_pump_MFP"/>
</dbReference>
<evidence type="ECO:0000313" key="5">
    <source>
        <dbReference type="EMBL" id="TCS67521.1"/>
    </source>
</evidence>
<feature type="region of interest" description="Disordered" evidence="2">
    <location>
        <begin position="41"/>
        <end position="63"/>
    </location>
</feature>
<gene>
    <name evidence="5" type="ORF">EDD52_101623</name>
</gene>
<dbReference type="Gene3D" id="1.10.287.470">
    <property type="entry name" value="Helix hairpin bin"/>
    <property type="match status" value="1"/>
</dbReference>
<feature type="region of interest" description="Disordered" evidence="2">
    <location>
        <begin position="369"/>
        <end position="408"/>
    </location>
</feature>
<comment type="caution">
    <text evidence="5">The sequence shown here is derived from an EMBL/GenBank/DDBJ whole genome shotgun (WGS) entry which is preliminary data.</text>
</comment>
<dbReference type="Proteomes" id="UP000295696">
    <property type="component" value="Unassembled WGS sequence"/>
</dbReference>
<keyword evidence="6" id="KW-1185">Reference proteome</keyword>
<dbReference type="Gene3D" id="2.40.50.100">
    <property type="match status" value="1"/>
</dbReference>
<evidence type="ECO:0000256" key="1">
    <source>
        <dbReference type="ARBA" id="ARBA00009477"/>
    </source>
</evidence>
<dbReference type="Pfam" id="PF25917">
    <property type="entry name" value="BSH_RND"/>
    <property type="match status" value="1"/>
</dbReference>
<dbReference type="PANTHER" id="PTHR30469:SF11">
    <property type="entry name" value="BLL4320 PROTEIN"/>
    <property type="match status" value="1"/>
</dbReference>
<feature type="domain" description="CusB-like beta-barrel" evidence="4">
    <location>
        <begin position="227"/>
        <end position="301"/>
    </location>
</feature>
<dbReference type="EMBL" id="SLZU01000001">
    <property type="protein sequence ID" value="TCS67521.1"/>
    <property type="molecule type" value="Genomic_DNA"/>
</dbReference>
<feature type="compositionally biased region" description="Low complexity" evidence="2">
    <location>
        <begin position="41"/>
        <end position="53"/>
    </location>
</feature>
<sequence>MRRLMTLVAAAAILAGAYTVTFGMPAPLSAMLGNDSTAGTGADAANGARPGAGMPRGPGGRSRATTVVTTALENQPYESVLSAIGTGSALRSVDVVSEIAGTVVEVNLAANREVAEGDVLLRFDARIQALNLEIAHAELELASDTVARYERLRQSGNTTVTDVTLSEARLNLRLAEAAVGLAEVALEDQTIRAPISGRLGQSDVDVGETLSANSVIVSIDQSDVIVVEFELPERAIGMLAETKDVLASTSTLTGRVFIGNIVSFDSRIDPVTRSVTVKAEIDNSEGLLWPGMTFAVRMTQESKPLRRVPSTAITWSRSGSSVWIDADGVASQVPVTILYRQNDAVWIDADIPEGTLVVTEGAQKLREGMQISTPGGAPADRRPPADGQTPPAARLMDGNAQAPAKEPT</sequence>
<name>A0A4R3JMK1_9RHOB</name>
<reference evidence="5 6" key="1">
    <citation type="submission" date="2019-03" db="EMBL/GenBank/DDBJ databases">
        <title>Genomic Encyclopedia of Type Strains, Phase IV (KMG-IV): sequencing the most valuable type-strain genomes for metagenomic binning, comparative biology and taxonomic classification.</title>
        <authorList>
            <person name="Goeker M."/>
        </authorList>
    </citation>
    <scope>NUCLEOTIDE SEQUENCE [LARGE SCALE GENOMIC DNA]</scope>
    <source>
        <strain evidence="5 6">DSM 104836</strain>
    </source>
</reference>
<dbReference type="Pfam" id="PF25954">
    <property type="entry name" value="Beta-barrel_RND_2"/>
    <property type="match status" value="1"/>
</dbReference>
<organism evidence="5 6">
    <name type="scientific">Primorskyibacter sedentarius</name>
    <dbReference type="NCBI Taxonomy" id="745311"/>
    <lineage>
        <taxon>Bacteria</taxon>
        <taxon>Pseudomonadati</taxon>
        <taxon>Pseudomonadota</taxon>
        <taxon>Alphaproteobacteria</taxon>
        <taxon>Rhodobacterales</taxon>
        <taxon>Roseobacteraceae</taxon>
        <taxon>Primorskyibacter</taxon>
    </lineage>
</organism>
<evidence type="ECO:0000313" key="6">
    <source>
        <dbReference type="Proteomes" id="UP000295696"/>
    </source>
</evidence>
<protein>
    <submittedName>
        <fullName evidence="5">RND family efflux transporter MFP subunit</fullName>
    </submittedName>
</protein>
<dbReference type="SUPFAM" id="SSF111369">
    <property type="entry name" value="HlyD-like secretion proteins"/>
    <property type="match status" value="1"/>
</dbReference>
<dbReference type="InterPro" id="IPR058625">
    <property type="entry name" value="MdtA-like_BSH"/>
</dbReference>
<dbReference type="GO" id="GO:1990281">
    <property type="term" value="C:efflux pump complex"/>
    <property type="evidence" value="ECO:0007669"/>
    <property type="project" value="TreeGrafter"/>
</dbReference>
<dbReference type="Gene3D" id="2.40.30.170">
    <property type="match status" value="1"/>
</dbReference>
<accession>A0A4R3JMK1</accession>
<dbReference type="AlphaFoldDB" id="A0A4R3JMK1"/>
<proteinExistence type="inferred from homology"/>
<dbReference type="NCBIfam" id="TIGR01730">
    <property type="entry name" value="RND_mfp"/>
    <property type="match status" value="1"/>
</dbReference>
<feature type="domain" description="Multidrug resistance protein MdtA-like barrel-sandwich hybrid" evidence="3">
    <location>
        <begin position="91"/>
        <end position="214"/>
    </location>
</feature>
<evidence type="ECO:0000259" key="3">
    <source>
        <dbReference type="Pfam" id="PF25917"/>
    </source>
</evidence>
<dbReference type="GO" id="GO:0015562">
    <property type="term" value="F:efflux transmembrane transporter activity"/>
    <property type="evidence" value="ECO:0007669"/>
    <property type="project" value="TreeGrafter"/>
</dbReference>
<dbReference type="OrthoDB" id="9806939at2"/>
<evidence type="ECO:0000259" key="4">
    <source>
        <dbReference type="Pfam" id="PF25954"/>
    </source>
</evidence>
<comment type="similarity">
    <text evidence="1">Belongs to the membrane fusion protein (MFP) (TC 8.A.1) family.</text>
</comment>